<dbReference type="RefSeq" id="WP_012993377.1">
    <property type="nucleotide sequence ID" value="NZ_NBZD01000001.1"/>
</dbReference>
<dbReference type="EMBL" id="NBZD01000001">
    <property type="protein sequence ID" value="PNH19721.1"/>
    <property type="molecule type" value="Genomic_DNA"/>
</dbReference>
<feature type="domain" description="HMA" evidence="1">
    <location>
        <begin position="16"/>
        <end position="75"/>
    </location>
</feature>
<evidence type="ECO:0000313" key="2">
    <source>
        <dbReference type="EMBL" id="PNH19721.1"/>
    </source>
</evidence>
<dbReference type="Proteomes" id="UP000236394">
    <property type="component" value="Unassembled WGS sequence"/>
</dbReference>
<dbReference type="CDD" id="cd00371">
    <property type="entry name" value="HMA"/>
    <property type="match status" value="1"/>
</dbReference>
<organism evidence="2 3">
    <name type="scientific">Mageeibacillus indolicus</name>
    <dbReference type="NCBI Taxonomy" id="884684"/>
    <lineage>
        <taxon>Bacteria</taxon>
        <taxon>Bacillati</taxon>
        <taxon>Bacillota</taxon>
        <taxon>Clostridia</taxon>
        <taxon>Eubacteriales</taxon>
        <taxon>Oscillospiraceae</taxon>
        <taxon>Mageeibacillus</taxon>
    </lineage>
</organism>
<dbReference type="InterPro" id="IPR036163">
    <property type="entry name" value="HMA_dom_sf"/>
</dbReference>
<gene>
    <name evidence="2" type="ORF">B7R76_02240</name>
</gene>
<name>A0A2J8B4M3_9FIRM</name>
<dbReference type="InterPro" id="IPR006121">
    <property type="entry name" value="HMA_dom"/>
</dbReference>
<comment type="caution">
    <text evidence="2">The sequence shown here is derived from an EMBL/GenBank/DDBJ whole genome shotgun (WGS) entry which is preliminary data.</text>
</comment>
<evidence type="ECO:0000313" key="3">
    <source>
        <dbReference type="Proteomes" id="UP000236394"/>
    </source>
</evidence>
<dbReference type="SUPFAM" id="SSF55008">
    <property type="entry name" value="HMA, heavy metal-associated domain"/>
    <property type="match status" value="1"/>
</dbReference>
<reference evidence="3" key="1">
    <citation type="submission" date="2017-04" db="EMBL/GenBank/DDBJ databases">
        <authorList>
            <person name="Bumgarner R.E."/>
            <person name="Fredricks D.N."/>
            <person name="Srinivasan S."/>
        </authorList>
    </citation>
    <scope>NUCLEOTIDE SEQUENCE [LARGE SCALE GENOMIC DNA]</scope>
    <source>
        <strain evidence="3">KA00405</strain>
    </source>
</reference>
<dbReference type="AlphaFoldDB" id="A0A2J8B4M3"/>
<dbReference type="Gene3D" id="3.30.70.100">
    <property type="match status" value="1"/>
</dbReference>
<dbReference type="Pfam" id="PF00403">
    <property type="entry name" value="HMA"/>
    <property type="match status" value="1"/>
</dbReference>
<sequence length="85" mass="9147">MSLFGIKPNNNKYEITLHVKGMMCSHCEAMVNKALDVIPGIISHSAAAATGEVRIIAGEVLSEEMLAGAVTGLGYQLIDYQIRKL</sequence>
<accession>A0A2J8B4M3</accession>
<proteinExistence type="predicted"/>
<evidence type="ECO:0000259" key="1">
    <source>
        <dbReference type="Pfam" id="PF00403"/>
    </source>
</evidence>
<dbReference type="GO" id="GO:0046872">
    <property type="term" value="F:metal ion binding"/>
    <property type="evidence" value="ECO:0007669"/>
    <property type="project" value="InterPro"/>
</dbReference>
<protein>
    <recommendedName>
        <fullName evidence="1">HMA domain-containing protein</fullName>
    </recommendedName>
</protein>